<dbReference type="EMBL" id="CAJVQA010020873">
    <property type="protein sequence ID" value="CAG8766044.1"/>
    <property type="molecule type" value="Genomic_DNA"/>
</dbReference>
<organism evidence="1 2">
    <name type="scientific">Cetraspora pellucida</name>
    <dbReference type="NCBI Taxonomy" id="1433469"/>
    <lineage>
        <taxon>Eukaryota</taxon>
        <taxon>Fungi</taxon>
        <taxon>Fungi incertae sedis</taxon>
        <taxon>Mucoromycota</taxon>
        <taxon>Glomeromycotina</taxon>
        <taxon>Glomeromycetes</taxon>
        <taxon>Diversisporales</taxon>
        <taxon>Gigasporaceae</taxon>
        <taxon>Cetraspora</taxon>
    </lineage>
</organism>
<reference evidence="1" key="1">
    <citation type="submission" date="2021-06" db="EMBL/GenBank/DDBJ databases">
        <authorList>
            <person name="Kallberg Y."/>
            <person name="Tangrot J."/>
            <person name="Rosling A."/>
        </authorList>
    </citation>
    <scope>NUCLEOTIDE SEQUENCE</scope>
    <source>
        <strain evidence="1">FL966</strain>
    </source>
</reference>
<comment type="caution">
    <text evidence="1">The sequence shown here is derived from an EMBL/GenBank/DDBJ whole genome shotgun (WGS) entry which is preliminary data.</text>
</comment>
<sequence length="42" mass="4795">SSMFDQGLVQVIRALGLVLVAKVTRLPDGLEDKYFLYLHLQF</sequence>
<dbReference type="Proteomes" id="UP000789759">
    <property type="component" value="Unassembled WGS sequence"/>
</dbReference>
<accession>A0A9N9J5H0</accession>
<evidence type="ECO:0000313" key="2">
    <source>
        <dbReference type="Proteomes" id="UP000789759"/>
    </source>
</evidence>
<dbReference type="AlphaFoldDB" id="A0A9N9J5H0"/>
<evidence type="ECO:0000313" key="1">
    <source>
        <dbReference type="EMBL" id="CAG8766044.1"/>
    </source>
</evidence>
<proteinExistence type="predicted"/>
<gene>
    <name evidence="1" type="ORF">CPELLU_LOCUS15596</name>
</gene>
<feature type="non-terminal residue" evidence="1">
    <location>
        <position position="1"/>
    </location>
</feature>
<name>A0A9N9J5H0_9GLOM</name>
<protein>
    <submittedName>
        <fullName evidence="1">13816_t:CDS:1</fullName>
    </submittedName>
</protein>
<keyword evidence="2" id="KW-1185">Reference proteome</keyword>